<protein>
    <submittedName>
        <fullName evidence="2">Uncharacterized protein</fullName>
    </submittedName>
</protein>
<dbReference type="AlphaFoldDB" id="A0A7K1SH03"/>
<dbReference type="Proteomes" id="UP000436006">
    <property type="component" value="Unassembled WGS sequence"/>
</dbReference>
<reference evidence="2 3" key="1">
    <citation type="submission" date="2019-12" db="EMBL/GenBank/DDBJ databases">
        <title>Spirosoma sp. HMF4905 genome sequencing and assembly.</title>
        <authorList>
            <person name="Kang H."/>
            <person name="Cha I."/>
            <person name="Kim H."/>
            <person name="Joh K."/>
        </authorList>
    </citation>
    <scope>NUCLEOTIDE SEQUENCE [LARGE SCALE GENOMIC DNA]</scope>
    <source>
        <strain evidence="2 3">HMF4905</strain>
    </source>
</reference>
<keyword evidence="1" id="KW-0472">Membrane</keyword>
<evidence type="ECO:0000313" key="3">
    <source>
        <dbReference type="Proteomes" id="UP000436006"/>
    </source>
</evidence>
<keyword evidence="1" id="KW-1133">Transmembrane helix</keyword>
<comment type="caution">
    <text evidence="2">The sequence shown here is derived from an EMBL/GenBank/DDBJ whole genome shotgun (WGS) entry which is preliminary data.</text>
</comment>
<evidence type="ECO:0000256" key="1">
    <source>
        <dbReference type="SAM" id="Phobius"/>
    </source>
</evidence>
<name>A0A7K1SH03_9BACT</name>
<accession>A0A7K1SH03</accession>
<proteinExistence type="predicted"/>
<keyword evidence="1" id="KW-0812">Transmembrane</keyword>
<gene>
    <name evidence="2" type="ORF">GO755_23815</name>
</gene>
<dbReference type="RefSeq" id="WP_157587801.1">
    <property type="nucleotide sequence ID" value="NZ_WPIN01000009.1"/>
</dbReference>
<evidence type="ECO:0000313" key="2">
    <source>
        <dbReference type="EMBL" id="MVM33089.1"/>
    </source>
</evidence>
<keyword evidence="3" id="KW-1185">Reference proteome</keyword>
<sequence>MIDKLRTAMKLLLTIYRILVAIFTIGWWLAALMAAYGAWLYFSGNGRP</sequence>
<organism evidence="2 3">
    <name type="scientific">Spirosoma arboris</name>
    <dbReference type="NCBI Taxonomy" id="2682092"/>
    <lineage>
        <taxon>Bacteria</taxon>
        <taxon>Pseudomonadati</taxon>
        <taxon>Bacteroidota</taxon>
        <taxon>Cytophagia</taxon>
        <taxon>Cytophagales</taxon>
        <taxon>Cytophagaceae</taxon>
        <taxon>Spirosoma</taxon>
    </lineage>
</organism>
<feature type="transmembrane region" description="Helical" evidence="1">
    <location>
        <begin position="12"/>
        <end position="42"/>
    </location>
</feature>
<dbReference type="EMBL" id="WPIN01000009">
    <property type="protein sequence ID" value="MVM33089.1"/>
    <property type="molecule type" value="Genomic_DNA"/>
</dbReference>